<dbReference type="InterPro" id="IPR017870">
    <property type="entry name" value="FeS_cluster_insertion_CS"/>
</dbReference>
<dbReference type="GO" id="GO:0016226">
    <property type="term" value="P:iron-sulfur cluster assembly"/>
    <property type="evidence" value="ECO:0007669"/>
    <property type="project" value="TreeGrafter"/>
</dbReference>
<evidence type="ECO:0000313" key="2">
    <source>
        <dbReference type="EMBL" id="CDI77215.1"/>
    </source>
</evidence>
<accession>U6GAQ7</accession>
<dbReference type="Gene3D" id="2.60.300.12">
    <property type="entry name" value="HesB-like domain"/>
    <property type="match status" value="1"/>
</dbReference>
<dbReference type="InterPro" id="IPR050322">
    <property type="entry name" value="Fe-S_cluster_asmbl/transfer"/>
</dbReference>
<protein>
    <submittedName>
        <fullName evidence="2">Iron-sulfur cluster assembly accessory protein, putative</fullName>
    </submittedName>
</protein>
<dbReference type="OMA" id="ICCLEAD"/>
<name>U6GAQ7_EIMAC</name>
<dbReference type="Proteomes" id="UP000018050">
    <property type="component" value="Unassembled WGS sequence"/>
</dbReference>
<dbReference type="GO" id="GO:0051537">
    <property type="term" value="F:2 iron, 2 sulfur cluster binding"/>
    <property type="evidence" value="ECO:0007669"/>
    <property type="project" value="TreeGrafter"/>
</dbReference>
<evidence type="ECO:0000313" key="3">
    <source>
        <dbReference type="Proteomes" id="UP000018050"/>
    </source>
</evidence>
<reference evidence="2" key="2">
    <citation type="submission" date="2013-10" db="EMBL/GenBank/DDBJ databases">
        <authorList>
            <person name="Aslett M."/>
        </authorList>
    </citation>
    <scope>NUCLEOTIDE SEQUENCE</scope>
    <source>
        <strain evidence="2">Houghton</strain>
    </source>
</reference>
<dbReference type="GO" id="GO:0005739">
    <property type="term" value="C:mitochondrion"/>
    <property type="evidence" value="ECO:0007669"/>
    <property type="project" value="TreeGrafter"/>
</dbReference>
<dbReference type="InterPro" id="IPR035903">
    <property type="entry name" value="HesB-like_dom_sf"/>
</dbReference>
<organism evidence="2 3">
    <name type="scientific">Eimeria acervulina</name>
    <name type="common">Coccidian parasite</name>
    <dbReference type="NCBI Taxonomy" id="5801"/>
    <lineage>
        <taxon>Eukaryota</taxon>
        <taxon>Sar</taxon>
        <taxon>Alveolata</taxon>
        <taxon>Apicomplexa</taxon>
        <taxon>Conoidasida</taxon>
        <taxon>Coccidia</taxon>
        <taxon>Eucoccidiorida</taxon>
        <taxon>Eimeriorina</taxon>
        <taxon>Eimeriidae</taxon>
        <taxon>Eimeria</taxon>
    </lineage>
</organism>
<dbReference type="PROSITE" id="PS01152">
    <property type="entry name" value="HESB"/>
    <property type="match status" value="1"/>
</dbReference>
<dbReference type="AlphaFoldDB" id="U6GAQ7"/>
<feature type="region of interest" description="Disordered" evidence="1">
    <location>
        <begin position="177"/>
        <end position="200"/>
    </location>
</feature>
<sequence>MLPKRSWGSFAAATRFICCLEADIPRSSAAVEPYGVIHGREKRGVWASVISASSREEYSCGIPTAPPAAAATAAAATAAADVKESKWAFQQHLGRSVQVRRSLQGPSSLQCCCLSSTVILRPPCAAAAASLSSFNSCAASKRNKNLYWGQGGVGIGGRQERLLQGIAAVADTPHIHAKAMPPRSSSSSSSRSGSSSSSRGNAAFEFGEVYGPRAREAAAAAVAKGSSGGGVSAAAAAAPAAPTGAAAEGRPSLLSATPAAVQQIKRLIKNYNKALQQQQQQPGAEPPPKATGIRISLQRQGCSGMAYDVSLCTEQRADPTAAAAANAGGSAAAAPLHAPGAPGVASRRRKDWGRDEVVLIDGVEIRVAADAVMLLIGTQVDFVDEDVQTGFIFNNPNQKQSCGCGKSFMV</sequence>
<keyword evidence="3" id="KW-1185">Reference proteome</keyword>
<dbReference type="GeneID" id="25270336"/>
<dbReference type="SUPFAM" id="SSF89360">
    <property type="entry name" value="HesB-like domain"/>
    <property type="match status" value="1"/>
</dbReference>
<gene>
    <name evidence="2" type="ORF">EAH_00022660</name>
</gene>
<proteinExistence type="predicted"/>
<dbReference type="PANTHER" id="PTHR10072:SF41">
    <property type="entry name" value="IRON-SULFUR CLUSTER ASSEMBLY 1 HOMOLOG, MITOCHONDRIAL"/>
    <property type="match status" value="1"/>
</dbReference>
<dbReference type="OrthoDB" id="333486at2759"/>
<dbReference type="VEuPathDB" id="ToxoDB:EAH_00022660"/>
<evidence type="ECO:0000256" key="1">
    <source>
        <dbReference type="SAM" id="MobiDB-lite"/>
    </source>
</evidence>
<feature type="compositionally biased region" description="Low complexity" evidence="1">
    <location>
        <begin position="183"/>
        <end position="200"/>
    </location>
</feature>
<dbReference type="EMBL" id="HG670587">
    <property type="protein sequence ID" value="CDI77215.1"/>
    <property type="molecule type" value="Genomic_DNA"/>
</dbReference>
<reference evidence="2" key="1">
    <citation type="submission" date="2013-10" db="EMBL/GenBank/DDBJ databases">
        <title>Genomic analysis of the causative agents of coccidiosis in chickens.</title>
        <authorList>
            <person name="Reid A.J."/>
            <person name="Blake D."/>
            <person name="Billington K."/>
            <person name="Browne H."/>
            <person name="Dunn M."/>
            <person name="Hung S."/>
            <person name="Kawahara F."/>
            <person name="Miranda-Saavedra D."/>
            <person name="Mourier T."/>
            <person name="Nagra H."/>
            <person name="Otto T.D."/>
            <person name="Rawlings N."/>
            <person name="Sanchez A."/>
            <person name="Sanders M."/>
            <person name="Subramaniam C."/>
            <person name="Tay Y."/>
            <person name="Dear P."/>
            <person name="Doerig C."/>
            <person name="Gruber A."/>
            <person name="Parkinson J."/>
            <person name="Shirley M."/>
            <person name="Wan K.L."/>
            <person name="Berriman M."/>
            <person name="Tomley F."/>
            <person name="Pain A."/>
        </authorList>
    </citation>
    <scope>NUCLEOTIDE SEQUENCE</scope>
    <source>
        <strain evidence="2">Houghton</strain>
    </source>
</reference>
<dbReference type="RefSeq" id="XP_013252391.1">
    <property type="nucleotide sequence ID" value="XM_013396937.1"/>
</dbReference>
<dbReference type="PANTHER" id="PTHR10072">
    <property type="entry name" value="IRON-SULFUR CLUSTER ASSEMBLY PROTEIN"/>
    <property type="match status" value="1"/>
</dbReference>